<reference evidence="1 2" key="1">
    <citation type="journal article" date="2016" name="Nat. Commun.">
        <title>Thousands of microbial genomes shed light on interconnected biogeochemical processes in an aquifer system.</title>
        <authorList>
            <person name="Anantharaman K."/>
            <person name="Brown C.T."/>
            <person name="Hug L.A."/>
            <person name="Sharon I."/>
            <person name="Castelle C.J."/>
            <person name="Probst A.J."/>
            <person name="Thomas B.C."/>
            <person name="Singh A."/>
            <person name="Wilkins M.J."/>
            <person name="Karaoz U."/>
            <person name="Brodie E.L."/>
            <person name="Williams K.H."/>
            <person name="Hubbard S.S."/>
            <person name="Banfield J.F."/>
        </authorList>
    </citation>
    <scope>NUCLEOTIDE SEQUENCE [LARGE SCALE GENOMIC DNA]</scope>
</reference>
<name>A0A1G2HX85_9BACT</name>
<evidence type="ECO:0000313" key="2">
    <source>
        <dbReference type="Proteomes" id="UP000178380"/>
    </source>
</evidence>
<dbReference type="EMBL" id="MHOR01000023">
    <property type="protein sequence ID" value="OGZ66831.1"/>
    <property type="molecule type" value="Genomic_DNA"/>
</dbReference>
<dbReference type="STRING" id="1802205.A3C58_01135"/>
<dbReference type="AlphaFoldDB" id="A0A1G2HX85"/>
<evidence type="ECO:0000313" key="1">
    <source>
        <dbReference type="EMBL" id="OGZ66831.1"/>
    </source>
</evidence>
<dbReference type="Proteomes" id="UP000178380">
    <property type="component" value="Unassembled WGS sequence"/>
</dbReference>
<gene>
    <name evidence="1" type="ORF">A3C58_01135</name>
</gene>
<comment type="caution">
    <text evidence="1">The sequence shown here is derived from an EMBL/GenBank/DDBJ whole genome shotgun (WGS) entry which is preliminary data.</text>
</comment>
<proteinExistence type="predicted"/>
<protein>
    <submittedName>
        <fullName evidence="1">Uncharacterized protein</fullName>
    </submittedName>
</protein>
<organism evidence="1 2">
    <name type="scientific">Candidatus Staskawiczbacteria bacterium RIFCSPHIGHO2_02_FULL_34_10</name>
    <dbReference type="NCBI Taxonomy" id="1802205"/>
    <lineage>
        <taxon>Bacteria</taxon>
        <taxon>Candidatus Staskawicziibacteriota</taxon>
    </lineage>
</organism>
<sequence>MNIIHKNAANGRWFDFSIFEQMANIGAEVGRTIAWRQKDKKASELAFDRTLELLDLTIKDIKNKKHLKELCRLREVLVDYFCFDNMYGSSDQHWNDYFYSFNYAASIAKGF</sequence>
<accession>A0A1G2HX85</accession>